<keyword evidence="2" id="KW-0808">Transferase</keyword>
<dbReference type="Gene3D" id="3.40.50.2000">
    <property type="entry name" value="Glycogen Phosphorylase B"/>
    <property type="match status" value="2"/>
</dbReference>
<accession>A0ABT8RGJ5</accession>
<dbReference type="EC" id="2.4.-.-" evidence="2"/>
<dbReference type="Pfam" id="PF00534">
    <property type="entry name" value="Glycos_transf_1"/>
    <property type="match status" value="1"/>
</dbReference>
<protein>
    <submittedName>
        <fullName evidence="2">Glycosyltransferase family 4 protein</fullName>
        <ecNumber evidence="2">2.4.-.-</ecNumber>
    </submittedName>
</protein>
<reference evidence="2" key="1">
    <citation type="submission" date="2023-07" db="EMBL/GenBank/DDBJ databases">
        <title>The genome sequence of Rhodocytophaga aerolata KACC 12507.</title>
        <authorList>
            <person name="Zhang X."/>
        </authorList>
    </citation>
    <scope>NUCLEOTIDE SEQUENCE</scope>
    <source>
        <strain evidence="2">KACC 12507</strain>
    </source>
</reference>
<keyword evidence="2" id="KW-0328">Glycosyltransferase</keyword>
<dbReference type="SUPFAM" id="SSF53756">
    <property type="entry name" value="UDP-Glycosyltransferase/glycogen phosphorylase"/>
    <property type="match status" value="1"/>
</dbReference>
<proteinExistence type="predicted"/>
<evidence type="ECO:0000259" key="1">
    <source>
        <dbReference type="Pfam" id="PF00534"/>
    </source>
</evidence>
<organism evidence="2 3">
    <name type="scientific">Rhodocytophaga aerolata</name>
    <dbReference type="NCBI Taxonomy" id="455078"/>
    <lineage>
        <taxon>Bacteria</taxon>
        <taxon>Pseudomonadati</taxon>
        <taxon>Bacteroidota</taxon>
        <taxon>Cytophagia</taxon>
        <taxon>Cytophagales</taxon>
        <taxon>Rhodocytophagaceae</taxon>
        <taxon>Rhodocytophaga</taxon>
    </lineage>
</organism>
<keyword evidence="3" id="KW-1185">Reference proteome</keyword>
<comment type="caution">
    <text evidence="2">The sequence shown here is derived from an EMBL/GenBank/DDBJ whole genome shotgun (WGS) entry which is preliminary data.</text>
</comment>
<dbReference type="Proteomes" id="UP001168528">
    <property type="component" value="Unassembled WGS sequence"/>
</dbReference>
<dbReference type="EMBL" id="JAUKPO010000047">
    <property type="protein sequence ID" value="MDO1451215.1"/>
    <property type="molecule type" value="Genomic_DNA"/>
</dbReference>
<name>A0ABT8RGJ5_9BACT</name>
<dbReference type="PANTHER" id="PTHR12526:SF637">
    <property type="entry name" value="GLYCOSYLTRANSFERASE EPSF-RELATED"/>
    <property type="match status" value="1"/>
</dbReference>
<dbReference type="InterPro" id="IPR001296">
    <property type="entry name" value="Glyco_trans_1"/>
</dbReference>
<evidence type="ECO:0000313" key="3">
    <source>
        <dbReference type="Proteomes" id="UP001168528"/>
    </source>
</evidence>
<gene>
    <name evidence="2" type="ORF">Q0590_33385</name>
</gene>
<sequence length="415" mass="47703">MKILTIVYNLGKGGTQRAAQNFCEAYNKLGYESKILAMYEGGFRREELENEQIKVWVTNSDSNLMEIKNWNPDVIHIHSHKLEKKDIFSIKEKCNQAKIVETNVFSYPSPFTEVVDISYQLAEWCRFLYEVRGGSNAKSVVVPYPVKVSSFFKASPQECATFKSKYNIPQDAFIFGRIGQHFLGKWSLYLIDVFERFIKEQTEEAYLLIVNPPKAIVSYIHDRKLSDKVIIIDQIIGDDELRKCYSCIDLFLHIANQGESFGLVLAETLLCETPIIALNTPWGDNSQAEVIGNNIGGICTDTVDEFYKSMVKLYNDRTLLQKLGQNGRKHIMSKYDYLIVAKQSVDIITHYKNDNSSTLSTLEVVKKLNFVKSPLAIILLWIKLHNSKSHRLVNFLLKKLANYNTKKQFKYIESI</sequence>
<dbReference type="GO" id="GO:0016757">
    <property type="term" value="F:glycosyltransferase activity"/>
    <property type="evidence" value="ECO:0007669"/>
    <property type="project" value="UniProtKB-KW"/>
</dbReference>
<dbReference type="CDD" id="cd03801">
    <property type="entry name" value="GT4_PimA-like"/>
    <property type="match status" value="1"/>
</dbReference>
<feature type="domain" description="Glycosyl transferase family 1" evidence="1">
    <location>
        <begin position="162"/>
        <end position="330"/>
    </location>
</feature>
<evidence type="ECO:0000313" key="2">
    <source>
        <dbReference type="EMBL" id="MDO1451215.1"/>
    </source>
</evidence>
<dbReference type="RefSeq" id="WP_302042015.1">
    <property type="nucleotide sequence ID" value="NZ_JAUKPO010000047.1"/>
</dbReference>
<dbReference type="PANTHER" id="PTHR12526">
    <property type="entry name" value="GLYCOSYLTRANSFERASE"/>
    <property type="match status" value="1"/>
</dbReference>